<protein>
    <submittedName>
        <fullName evidence="5">Unannotated protein</fullName>
    </submittedName>
</protein>
<dbReference type="InterPro" id="IPR013520">
    <property type="entry name" value="Ribonucl_H"/>
</dbReference>
<dbReference type="PANTHER" id="PTHR30231">
    <property type="entry name" value="DNA POLYMERASE III SUBUNIT EPSILON"/>
    <property type="match status" value="1"/>
</dbReference>
<dbReference type="SUPFAM" id="SSF53098">
    <property type="entry name" value="Ribonuclease H-like"/>
    <property type="match status" value="1"/>
</dbReference>
<accession>A0A6J6EM91</accession>
<evidence type="ECO:0000256" key="3">
    <source>
        <dbReference type="ARBA" id="ARBA00022839"/>
    </source>
</evidence>
<proteinExistence type="predicted"/>
<dbReference type="GO" id="GO:0003676">
    <property type="term" value="F:nucleic acid binding"/>
    <property type="evidence" value="ECO:0007669"/>
    <property type="project" value="InterPro"/>
</dbReference>
<keyword evidence="3" id="KW-0269">Exonuclease</keyword>
<dbReference type="AlphaFoldDB" id="A0A6J6EM91"/>
<feature type="domain" description="Exonuclease" evidence="4">
    <location>
        <begin position="12"/>
        <end position="181"/>
    </location>
</feature>
<evidence type="ECO:0000256" key="1">
    <source>
        <dbReference type="ARBA" id="ARBA00022722"/>
    </source>
</evidence>
<dbReference type="Gene3D" id="3.30.420.10">
    <property type="entry name" value="Ribonuclease H-like superfamily/Ribonuclease H"/>
    <property type="match status" value="1"/>
</dbReference>
<keyword evidence="2" id="KW-0378">Hydrolase</keyword>
<dbReference type="GO" id="GO:0005829">
    <property type="term" value="C:cytosol"/>
    <property type="evidence" value="ECO:0007669"/>
    <property type="project" value="TreeGrafter"/>
</dbReference>
<dbReference type="Pfam" id="PF00929">
    <property type="entry name" value="RNase_T"/>
    <property type="match status" value="1"/>
</dbReference>
<keyword evidence="1" id="KW-0540">Nuclease</keyword>
<dbReference type="InterPro" id="IPR012337">
    <property type="entry name" value="RNaseH-like_sf"/>
</dbReference>
<gene>
    <name evidence="5" type="ORF">UFOPK1722_00709</name>
</gene>
<evidence type="ECO:0000256" key="2">
    <source>
        <dbReference type="ARBA" id="ARBA00022801"/>
    </source>
</evidence>
<organism evidence="5">
    <name type="scientific">freshwater metagenome</name>
    <dbReference type="NCBI Taxonomy" id="449393"/>
    <lineage>
        <taxon>unclassified sequences</taxon>
        <taxon>metagenomes</taxon>
        <taxon>ecological metagenomes</taxon>
    </lineage>
</organism>
<dbReference type="CDD" id="cd06127">
    <property type="entry name" value="DEDDh"/>
    <property type="match status" value="1"/>
</dbReference>
<sequence length="193" mass="21654">MPSPDLPSDQSGYAVVDLETTGLRPTDTILQMAVVLTDVTGRITRQWSTHVRPPRFMSTDLGPRHIHGIGRRHLLFAPRLNRAMHTLAELTAGRIVVAHNAPFDTRFLRTAADKVGIPLGWAGVLCTLDLSRRLDPNRHKNHRLTSLCEDYGIRLDQAHDALHDARATAELLPHLLREHAIVSIDQTRDYFVS</sequence>
<evidence type="ECO:0000259" key="4">
    <source>
        <dbReference type="SMART" id="SM00479"/>
    </source>
</evidence>
<name>A0A6J6EM91_9ZZZZ</name>
<dbReference type="EMBL" id="CAEZTS010000047">
    <property type="protein sequence ID" value="CAB4576529.1"/>
    <property type="molecule type" value="Genomic_DNA"/>
</dbReference>
<dbReference type="FunFam" id="3.30.420.10:FF:000045">
    <property type="entry name" value="3'-5' exonuclease DinG"/>
    <property type="match status" value="1"/>
</dbReference>
<reference evidence="5" key="1">
    <citation type="submission" date="2020-05" db="EMBL/GenBank/DDBJ databases">
        <authorList>
            <person name="Chiriac C."/>
            <person name="Salcher M."/>
            <person name="Ghai R."/>
            <person name="Kavagutti S V."/>
        </authorList>
    </citation>
    <scope>NUCLEOTIDE SEQUENCE</scope>
</reference>
<dbReference type="PANTHER" id="PTHR30231:SF4">
    <property type="entry name" value="PROTEIN NEN2"/>
    <property type="match status" value="1"/>
</dbReference>
<dbReference type="InterPro" id="IPR036397">
    <property type="entry name" value="RNaseH_sf"/>
</dbReference>
<dbReference type="SMART" id="SM00479">
    <property type="entry name" value="EXOIII"/>
    <property type="match status" value="1"/>
</dbReference>
<evidence type="ECO:0000313" key="5">
    <source>
        <dbReference type="EMBL" id="CAB4576529.1"/>
    </source>
</evidence>
<dbReference type="GO" id="GO:0008408">
    <property type="term" value="F:3'-5' exonuclease activity"/>
    <property type="evidence" value="ECO:0007669"/>
    <property type="project" value="TreeGrafter"/>
</dbReference>